<evidence type="ECO:0000313" key="2">
    <source>
        <dbReference type="Proteomes" id="UP001146336"/>
    </source>
</evidence>
<gene>
    <name evidence="1" type="ORF">OIT47_010020</name>
</gene>
<keyword evidence="2" id="KW-1185">Reference proteome</keyword>
<protein>
    <submittedName>
        <fullName evidence="1">Uncharacterized protein</fullName>
    </submittedName>
</protein>
<organism evidence="1 2">
    <name type="scientific">Weissella fermenti</name>
    <dbReference type="NCBI Taxonomy" id="2987699"/>
    <lineage>
        <taxon>Bacteria</taxon>
        <taxon>Bacillati</taxon>
        <taxon>Bacillota</taxon>
        <taxon>Bacilli</taxon>
        <taxon>Lactobacillales</taxon>
        <taxon>Lactobacillaceae</taxon>
        <taxon>Weissella</taxon>
    </lineage>
</organism>
<reference evidence="1" key="1">
    <citation type="submission" date="2023-03" db="EMBL/GenBank/DDBJ databases">
        <title>Comparative genomics of Weissella fermenti BK2, and weissella type species.</title>
        <authorList>
            <person name="Lee J.K."/>
            <person name="Baek J.H."/>
            <person name="Kim J.M."/>
            <person name="Choi D.G."/>
            <person name="Jeon C.O."/>
        </authorList>
    </citation>
    <scope>NUCLEOTIDE SEQUENCE</scope>
    <source>
        <strain evidence="1">BK2</strain>
    </source>
</reference>
<comment type="caution">
    <text evidence="1">The sequence shown here is derived from an EMBL/GenBank/DDBJ whole genome shotgun (WGS) entry which is preliminary data.</text>
</comment>
<evidence type="ECO:0000313" key="1">
    <source>
        <dbReference type="EMBL" id="MDF9300603.1"/>
    </source>
</evidence>
<accession>A0ABT6D7F9</accession>
<dbReference type="EMBL" id="JAOZFC020000003">
    <property type="protein sequence ID" value="MDF9300603.1"/>
    <property type="molecule type" value="Genomic_DNA"/>
</dbReference>
<sequence>MAQITQSNWVHIVGCVVHADLDMSDNGIIGKLRLNFGEDYEMHSSYVAVFFEDSESPSNYHLQNFENLIGKFVDVAGYMKFNPTKLNKSTIIFIAQSITML</sequence>
<name>A0ABT6D7F9_9LACO</name>
<proteinExistence type="predicted"/>
<dbReference type="Proteomes" id="UP001146336">
    <property type="component" value="Unassembled WGS sequence"/>
</dbReference>
<dbReference type="RefSeq" id="WP_199404947.1">
    <property type="nucleotide sequence ID" value="NZ_JAOZFC020000003.1"/>
</dbReference>